<reference evidence="2 3" key="1">
    <citation type="submission" date="2016-10" db="EMBL/GenBank/DDBJ databases">
        <authorList>
            <person name="de Groot N.N."/>
        </authorList>
    </citation>
    <scope>NUCLEOTIDE SEQUENCE [LARGE SCALE GENOMIC DNA]</scope>
    <source>
        <strain evidence="2 3">DSM 25584</strain>
    </source>
</reference>
<evidence type="ECO:0000256" key="1">
    <source>
        <dbReference type="SAM" id="SignalP"/>
    </source>
</evidence>
<accession>A0A1G7PSH7</accession>
<gene>
    <name evidence="2" type="ORF">SAMN05216241_10349</name>
</gene>
<protein>
    <recommendedName>
        <fullName evidence="4">Lipoprotein</fullName>
    </recommendedName>
</protein>
<dbReference type="AlphaFoldDB" id="A0A1G7PSH7"/>
<dbReference type="PROSITE" id="PS51257">
    <property type="entry name" value="PROKAR_LIPOPROTEIN"/>
    <property type="match status" value="1"/>
</dbReference>
<feature type="chain" id="PRO_5011574559" description="Lipoprotein" evidence="1">
    <location>
        <begin position="27"/>
        <end position="178"/>
    </location>
</feature>
<dbReference type="Proteomes" id="UP000199415">
    <property type="component" value="Unassembled WGS sequence"/>
</dbReference>
<keyword evidence="1" id="KW-0732">Signal</keyword>
<evidence type="ECO:0000313" key="3">
    <source>
        <dbReference type="Proteomes" id="UP000199415"/>
    </source>
</evidence>
<feature type="signal peptide" evidence="1">
    <location>
        <begin position="1"/>
        <end position="26"/>
    </location>
</feature>
<sequence>MAPRTRPVLTAALVLATLGVAGCASDAPKVACPATQTVPNAGTLVAFTDGEQVPSARRFAARIAGMNVACQRVESERGAALSSKLTIRLRTEKGPALQSPRVGYRYFVAVLNREGDVVARRAFPVKLDFSGNATTLRTTETVTQRVPLPGEGAAGGYTIYAGFELSEAQLRYNRNNPG</sequence>
<evidence type="ECO:0000313" key="2">
    <source>
        <dbReference type="EMBL" id="SDF89184.1"/>
    </source>
</evidence>
<evidence type="ECO:0008006" key="4">
    <source>
        <dbReference type="Google" id="ProtNLM"/>
    </source>
</evidence>
<name>A0A1G7PSH7_9PROT</name>
<dbReference type="STRING" id="1082479.SAMN05216241_10349"/>
<dbReference type="OrthoDB" id="8443104at2"/>
<proteinExistence type="predicted"/>
<keyword evidence="3" id="KW-1185">Reference proteome</keyword>
<organism evidence="2 3">
    <name type="scientific">Limimonas halophila</name>
    <dbReference type="NCBI Taxonomy" id="1082479"/>
    <lineage>
        <taxon>Bacteria</taxon>
        <taxon>Pseudomonadati</taxon>
        <taxon>Pseudomonadota</taxon>
        <taxon>Alphaproteobacteria</taxon>
        <taxon>Rhodospirillales</taxon>
        <taxon>Rhodovibrionaceae</taxon>
        <taxon>Limimonas</taxon>
    </lineage>
</organism>
<dbReference type="RefSeq" id="WP_090019192.1">
    <property type="nucleotide sequence ID" value="NZ_FNCE01000003.1"/>
</dbReference>
<dbReference type="EMBL" id="FNCE01000003">
    <property type="protein sequence ID" value="SDF89184.1"/>
    <property type="molecule type" value="Genomic_DNA"/>
</dbReference>